<evidence type="ECO:0008006" key="7">
    <source>
        <dbReference type="Google" id="ProtNLM"/>
    </source>
</evidence>
<accession>C6VTI9</accession>
<evidence type="ECO:0000256" key="2">
    <source>
        <dbReference type="ARBA" id="ARBA00022692"/>
    </source>
</evidence>
<proteinExistence type="predicted"/>
<dbReference type="PRINTS" id="PR01490">
    <property type="entry name" value="RTXTOXIND"/>
</dbReference>
<dbReference type="PANTHER" id="PTHR30386:SF26">
    <property type="entry name" value="TRANSPORT PROTEIN COMB"/>
    <property type="match status" value="1"/>
</dbReference>
<dbReference type="InterPro" id="IPR050739">
    <property type="entry name" value="MFP"/>
</dbReference>
<comment type="subcellular location">
    <subcellularLocation>
        <location evidence="1">Membrane</location>
        <topology evidence="1">Single-pass membrane protein</topology>
    </subcellularLocation>
</comment>
<protein>
    <recommendedName>
        <fullName evidence="7">Secretion protein HlyD family protein</fullName>
    </recommendedName>
</protein>
<dbReference type="STRING" id="471854.Dfer_1691"/>
<dbReference type="KEGG" id="dfe:Dfer_1691"/>
<dbReference type="HOGENOM" id="CLU_050642_0_0_10"/>
<dbReference type="eggNOG" id="COG0845">
    <property type="taxonomic scope" value="Bacteria"/>
</dbReference>
<dbReference type="OrthoDB" id="7057889at2"/>
<name>C6VTI9_DYAFD</name>
<keyword evidence="2" id="KW-0812">Transmembrane</keyword>
<evidence type="ECO:0000313" key="5">
    <source>
        <dbReference type="EMBL" id="ACT92932.1"/>
    </source>
</evidence>
<keyword evidence="4" id="KW-0472">Membrane</keyword>
<evidence type="ECO:0000256" key="3">
    <source>
        <dbReference type="ARBA" id="ARBA00022989"/>
    </source>
</evidence>
<dbReference type="AlphaFoldDB" id="C6VTI9"/>
<dbReference type="EMBL" id="CP001619">
    <property type="protein sequence ID" value="ACT92932.1"/>
    <property type="molecule type" value="Genomic_DNA"/>
</dbReference>
<evidence type="ECO:0000313" key="6">
    <source>
        <dbReference type="Proteomes" id="UP000002011"/>
    </source>
</evidence>
<reference evidence="5 6" key="1">
    <citation type="journal article" date="2009" name="Stand. Genomic Sci.">
        <title>Complete genome sequence of Dyadobacter fermentans type strain (NS114).</title>
        <authorList>
            <person name="Lang E."/>
            <person name="Lapidus A."/>
            <person name="Chertkov O."/>
            <person name="Brettin T."/>
            <person name="Detter J.C."/>
            <person name="Han C."/>
            <person name="Copeland A."/>
            <person name="Glavina Del Rio T."/>
            <person name="Nolan M."/>
            <person name="Chen F."/>
            <person name="Lucas S."/>
            <person name="Tice H."/>
            <person name="Cheng J.F."/>
            <person name="Land M."/>
            <person name="Hauser L."/>
            <person name="Chang Y.J."/>
            <person name="Jeffries C.D."/>
            <person name="Kopitz M."/>
            <person name="Bruce D."/>
            <person name="Goodwin L."/>
            <person name="Pitluck S."/>
            <person name="Ovchinnikova G."/>
            <person name="Pati A."/>
            <person name="Ivanova N."/>
            <person name="Mavrommatis K."/>
            <person name="Chen A."/>
            <person name="Palaniappan K."/>
            <person name="Chain P."/>
            <person name="Bristow J."/>
            <person name="Eisen J.A."/>
            <person name="Markowitz V."/>
            <person name="Hugenholtz P."/>
            <person name="Goker M."/>
            <person name="Rohde M."/>
            <person name="Kyrpides N.C."/>
            <person name="Klenk H.P."/>
        </authorList>
    </citation>
    <scope>NUCLEOTIDE SEQUENCE [LARGE SCALE GENOMIC DNA]</scope>
    <source>
        <strain evidence="6">ATCC 700827 / DSM 18053 / CIP 107007 / KCTC 52180 / NS114</strain>
    </source>
</reference>
<keyword evidence="6" id="KW-1185">Reference proteome</keyword>
<dbReference type="GO" id="GO:0016020">
    <property type="term" value="C:membrane"/>
    <property type="evidence" value="ECO:0007669"/>
    <property type="project" value="UniProtKB-SubCell"/>
</dbReference>
<dbReference type="RefSeq" id="WP_015811186.1">
    <property type="nucleotide sequence ID" value="NC_013037.1"/>
</dbReference>
<evidence type="ECO:0000256" key="4">
    <source>
        <dbReference type="ARBA" id="ARBA00023136"/>
    </source>
</evidence>
<keyword evidence="3" id="KW-1133">Transmembrane helix</keyword>
<organism evidence="5 6">
    <name type="scientific">Dyadobacter fermentans (strain ATCC 700827 / DSM 18053 / CIP 107007 / KCTC 52180 / NS114)</name>
    <dbReference type="NCBI Taxonomy" id="471854"/>
    <lineage>
        <taxon>Bacteria</taxon>
        <taxon>Pseudomonadati</taxon>
        <taxon>Bacteroidota</taxon>
        <taxon>Cytophagia</taxon>
        <taxon>Cytophagales</taxon>
        <taxon>Spirosomataceae</taxon>
        <taxon>Dyadobacter</taxon>
    </lineage>
</organism>
<evidence type="ECO:0000256" key="1">
    <source>
        <dbReference type="ARBA" id="ARBA00004167"/>
    </source>
</evidence>
<dbReference type="Proteomes" id="UP000002011">
    <property type="component" value="Chromosome"/>
</dbReference>
<dbReference type="Gene3D" id="2.40.30.170">
    <property type="match status" value="1"/>
</dbReference>
<sequence length="428" mass="48653">MSKTPTPFPELYSEEIQEIINRPPGWLLRSGMSLFFAVLSIFFASCWMIKYPDVIPATFTLVADNIPRSVIIRSDGKLQRILVRDGQYVNQRQMVAFMESTASHDQINLLEKNIQLLATYIEQGQWENVNGFSTDSYNMLGEIQGDFQAFAQNFVRLKTFLNSGYCIQKRSLLRNELADFKDLEQNIIEQLQLQRQDLILGKDEFKVQERLFGDRVISSLEYKKEKSKLLAREMPVKSLTASLIQNRSSQTAKRKEILELDNAIAESKANFRQELQTLQSSIELWKQRYVVLAPVAGTVSFAAPWQEQQHVAVDWELLTVEPPQSGFRGLVKLSQGSLGKVKEGQKVLVKLDGYPHQEFGSIEGILSKISTTPGRDSSYWGYVALPHQLETKYGRKLTYRSGLSGTAEVVTTDRRLIARLISTIRDGG</sequence>
<gene>
    <name evidence="5" type="ordered locus">Dfer_1691</name>
</gene>
<dbReference type="PANTHER" id="PTHR30386">
    <property type="entry name" value="MEMBRANE FUSION SUBUNIT OF EMRAB-TOLC MULTIDRUG EFFLUX PUMP"/>
    <property type="match status" value="1"/>
</dbReference>